<feature type="domain" description="SPT23/MGA2-like DNA-binding" evidence="5">
    <location>
        <begin position="246"/>
        <end position="479"/>
    </location>
</feature>
<protein>
    <submittedName>
        <fullName evidence="6">SPT3 Dosage dependent suppressor of Ty-induced promoter mutations-like protein</fullName>
    </submittedName>
</protein>
<dbReference type="InterPro" id="IPR014756">
    <property type="entry name" value="Ig_E-set"/>
</dbReference>
<dbReference type="InterPro" id="IPR002110">
    <property type="entry name" value="Ankyrin_rpt"/>
</dbReference>
<dbReference type="PROSITE" id="PS50297">
    <property type="entry name" value="ANK_REP_REGION"/>
    <property type="match status" value="1"/>
</dbReference>
<reference evidence="6" key="1">
    <citation type="submission" date="2022-07" db="EMBL/GenBank/DDBJ databases">
        <title>Phylogenomic reconstructions and comparative analyses of Kickxellomycotina fungi.</title>
        <authorList>
            <person name="Reynolds N.K."/>
            <person name="Stajich J.E."/>
            <person name="Barry K."/>
            <person name="Grigoriev I.V."/>
            <person name="Crous P."/>
            <person name="Smith M.E."/>
        </authorList>
    </citation>
    <scope>NUCLEOTIDE SEQUENCE</scope>
    <source>
        <strain evidence="6">CBS 109367</strain>
    </source>
</reference>
<feature type="region of interest" description="Disordered" evidence="3">
    <location>
        <begin position="366"/>
        <end position="387"/>
    </location>
</feature>
<dbReference type="Pfam" id="PF25603">
    <property type="entry name" value="SPT23_MGA2_DBD"/>
    <property type="match status" value="1"/>
</dbReference>
<dbReference type="GO" id="GO:0005634">
    <property type="term" value="C:nucleus"/>
    <property type="evidence" value="ECO:0007669"/>
    <property type="project" value="TreeGrafter"/>
</dbReference>
<name>A0A9W8GM63_9FUNG</name>
<organism evidence="6 7">
    <name type="scientific">Coemansia spiralis</name>
    <dbReference type="NCBI Taxonomy" id="417178"/>
    <lineage>
        <taxon>Eukaryota</taxon>
        <taxon>Fungi</taxon>
        <taxon>Fungi incertae sedis</taxon>
        <taxon>Zoopagomycota</taxon>
        <taxon>Kickxellomycotina</taxon>
        <taxon>Kickxellomycetes</taxon>
        <taxon>Kickxellales</taxon>
        <taxon>Kickxellaceae</taxon>
        <taxon>Coemansia</taxon>
    </lineage>
</organism>
<dbReference type="InterPro" id="IPR013783">
    <property type="entry name" value="Ig-like_fold"/>
</dbReference>
<feature type="compositionally biased region" description="Polar residues" evidence="3">
    <location>
        <begin position="855"/>
        <end position="870"/>
    </location>
</feature>
<dbReference type="Proteomes" id="UP001151516">
    <property type="component" value="Unassembled WGS sequence"/>
</dbReference>
<evidence type="ECO:0000313" key="6">
    <source>
        <dbReference type="EMBL" id="KAJ2687246.1"/>
    </source>
</evidence>
<dbReference type="AlphaFoldDB" id="A0A9W8GM63"/>
<proteinExistence type="predicted"/>
<keyword evidence="1 2" id="KW-0040">ANK repeat</keyword>
<evidence type="ECO:0000259" key="4">
    <source>
        <dbReference type="Pfam" id="PF01833"/>
    </source>
</evidence>
<dbReference type="Gene3D" id="2.60.40.10">
    <property type="entry name" value="Immunoglobulins"/>
    <property type="match status" value="1"/>
</dbReference>
<feature type="region of interest" description="Disordered" evidence="3">
    <location>
        <begin position="855"/>
        <end position="893"/>
    </location>
</feature>
<dbReference type="EMBL" id="JANBTX010000078">
    <property type="protein sequence ID" value="KAJ2687246.1"/>
    <property type="molecule type" value="Genomic_DNA"/>
</dbReference>
<evidence type="ECO:0000313" key="7">
    <source>
        <dbReference type="Proteomes" id="UP001151516"/>
    </source>
</evidence>
<feature type="region of interest" description="Disordered" evidence="3">
    <location>
        <begin position="660"/>
        <end position="687"/>
    </location>
</feature>
<dbReference type="Pfam" id="PF01833">
    <property type="entry name" value="TIG"/>
    <property type="match status" value="1"/>
</dbReference>
<feature type="repeat" description="ANK" evidence="2">
    <location>
        <begin position="952"/>
        <end position="984"/>
    </location>
</feature>
<evidence type="ECO:0000256" key="3">
    <source>
        <dbReference type="SAM" id="MobiDB-lite"/>
    </source>
</evidence>
<dbReference type="InterPro" id="IPR036770">
    <property type="entry name" value="Ankyrin_rpt-contain_sf"/>
</dbReference>
<dbReference type="SMART" id="SM00248">
    <property type="entry name" value="ANK"/>
    <property type="match status" value="2"/>
</dbReference>
<dbReference type="PANTHER" id="PTHR23335">
    <property type="entry name" value="CALMODULIN-BINDING TRANSCRIPTION ACTIVATOR CAMTA"/>
    <property type="match status" value="1"/>
</dbReference>
<gene>
    <name evidence="6" type="primary">SPT23</name>
    <name evidence="6" type="ORF">IWW39_003052</name>
</gene>
<dbReference type="PANTHER" id="PTHR23335:SF1">
    <property type="entry name" value="CALMODULIN-BINDING TRANSCRIPTION ACTIVATOR, ISOFORM F"/>
    <property type="match status" value="1"/>
</dbReference>
<dbReference type="PROSITE" id="PS50088">
    <property type="entry name" value="ANK_REPEAT"/>
    <property type="match status" value="2"/>
</dbReference>
<dbReference type="OrthoDB" id="71307at2759"/>
<dbReference type="SUPFAM" id="SSF81296">
    <property type="entry name" value="E set domains"/>
    <property type="match status" value="1"/>
</dbReference>
<dbReference type="GO" id="GO:0006357">
    <property type="term" value="P:regulation of transcription by RNA polymerase II"/>
    <property type="evidence" value="ECO:0007669"/>
    <property type="project" value="TreeGrafter"/>
</dbReference>
<dbReference type="GO" id="GO:0003712">
    <property type="term" value="F:transcription coregulator activity"/>
    <property type="evidence" value="ECO:0007669"/>
    <property type="project" value="TreeGrafter"/>
</dbReference>
<feature type="domain" description="IPT/TIG" evidence="4">
    <location>
        <begin position="740"/>
        <end position="802"/>
    </location>
</feature>
<sequence>MASSANSGGAANINDYLRVSAAGENTSMGHGGYQAPPAQLLPADFSAFLMSANAATRSTPGSPATFSGGLGFHSVRASPVLAPSMPQSPTGGNGGLLQNGSFTNLAALGGTHPMFSGFDSTVHSAVQSATASPIVGAFNRRGLLNSMANLNMAQLPPTSMGYMDASGMFGSPTTPFSSTGPMAPMPSISISNSGGGNQPGALSHHAHEAFRPPPPPPPHHMQQDVLSPMAMAEFQQHVEQTKARGLKIELEGIPQENAKSRVETQIKITVRLITEDTGERATCWSHLSLPELLVSREKFRHQWQKRALGHPTDAGKMPLSPQHVVHLEAGIFCASDPTRKVETCLGCIRREYKRSLRRKDAAVLRSGAPSTCTTPGQSRPGSPVFGDSPLSCGRLTGTMEADWDEQRIALEKQRIVIFNCSDILDFSKGEVTLPTRVTCYCRHHNEKEGFCICLTLRDSQGNVLARHVSPPIMITDDHKSTKFKTDRKTTRSKPEYDRQGDGNAVYANHALAGLASPLGNHPSHLHLVDGSLAGFKGGRQAMSARNSPTLKPYAHHAILDTYSQFASLAGTPSLGNTPLGSPLLSAAAVAAAAAHMGGFESPFHLPQAASSLSGTGSGFSSTQGGQSSSSVYGNISSASPNYSAAAAAAAAIAASGYPSHHQHGGGHYSLPNSATGSGPPPLGGPLSASSLQLTPAYAAGLSAVSSGSLLFGNASGFAQPVTPTSQPQQHQQPIDGAIQVSQMLPTQGPVAGGVNVQISGRGFHPNIVVSFGGALAGHVQVLSPTNISCTLPPTNSSGPAVLRIRDQTSMAVYDGGNTGGEGQAPVIFNYVEDTDHTMLELSLYVTGLKSLPRQQQAEKASLSGMGSPQMSPVMGDSPLGASSQRNSSPSSLAVSAKMMHDPTLFKILQLLYAASEDRNLVGIETGLVNLFTTLFDKNILEPSRLTMRHEATGRTLMHFAALLGMTSLMTFLAANGVSLDDGDNNGMTAMHFASMYSRSDIVEKLLGLGALYGIKSNLGTTPAELARILGNNQIQQLIEDRDGYLKFIRDDHQLNNPGAMALFSAAQEGVPTTSGAELFTPPANVYSAAAQPPHQFQP</sequence>
<evidence type="ECO:0000256" key="1">
    <source>
        <dbReference type="ARBA" id="ARBA00023043"/>
    </source>
</evidence>
<dbReference type="SUPFAM" id="SSF48403">
    <property type="entry name" value="Ankyrin repeat"/>
    <property type="match status" value="1"/>
</dbReference>
<feature type="repeat" description="ANK" evidence="2">
    <location>
        <begin position="985"/>
        <end position="1017"/>
    </location>
</feature>
<evidence type="ECO:0000256" key="2">
    <source>
        <dbReference type="PROSITE-ProRule" id="PRU00023"/>
    </source>
</evidence>
<keyword evidence="7" id="KW-1185">Reference proteome</keyword>
<dbReference type="Gene3D" id="1.25.40.20">
    <property type="entry name" value="Ankyrin repeat-containing domain"/>
    <property type="match status" value="1"/>
</dbReference>
<dbReference type="GO" id="GO:0003690">
    <property type="term" value="F:double-stranded DNA binding"/>
    <property type="evidence" value="ECO:0007669"/>
    <property type="project" value="TreeGrafter"/>
</dbReference>
<accession>A0A9W8GM63</accession>
<dbReference type="InterPro" id="IPR057962">
    <property type="entry name" value="SPT23_MGA2_DBD"/>
</dbReference>
<evidence type="ECO:0000259" key="5">
    <source>
        <dbReference type="Pfam" id="PF25603"/>
    </source>
</evidence>
<comment type="caution">
    <text evidence="6">The sequence shown here is derived from an EMBL/GenBank/DDBJ whole genome shotgun (WGS) entry which is preliminary data.</text>
</comment>
<dbReference type="CDD" id="cd00102">
    <property type="entry name" value="IPT"/>
    <property type="match status" value="1"/>
</dbReference>
<dbReference type="Pfam" id="PF12796">
    <property type="entry name" value="Ank_2"/>
    <property type="match status" value="1"/>
</dbReference>
<feature type="compositionally biased region" description="Polar residues" evidence="3">
    <location>
        <begin position="368"/>
        <end position="380"/>
    </location>
</feature>
<feature type="region of interest" description="Disordered" evidence="3">
    <location>
        <begin position="480"/>
        <end position="500"/>
    </location>
</feature>
<feature type="compositionally biased region" description="Polar residues" evidence="3">
    <location>
        <begin position="880"/>
        <end position="893"/>
    </location>
</feature>
<dbReference type="InterPro" id="IPR002909">
    <property type="entry name" value="IPT_dom"/>
</dbReference>